<dbReference type="Proteomes" id="UP000253065">
    <property type="component" value="Unassembled WGS sequence"/>
</dbReference>
<keyword evidence="4" id="KW-1185">Reference proteome</keyword>
<organism evidence="2 3">
    <name type="scientific">Marinobacter nauticus</name>
    <name type="common">Marinobacter hydrocarbonoclasticus</name>
    <name type="synonym">Marinobacter aquaeolei</name>
    <dbReference type="NCBI Taxonomy" id="2743"/>
    <lineage>
        <taxon>Bacteria</taxon>
        <taxon>Pseudomonadati</taxon>
        <taxon>Pseudomonadota</taxon>
        <taxon>Gammaproteobacteria</taxon>
        <taxon>Pseudomonadales</taxon>
        <taxon>Marinobacteraceae</taxon>
        <taxon>Marinobacter</taxon>
    </lineage>
</organism>
<evidence type="ECO:0000313" key="4">
    <source>
        <dbReference type="Proteomes" id="UP000253065"/>
    </source>
</evidence>
<accession>A0A368VBA9</accession>
<dbReference type="EMBL" id="QPJB01000001">
    <property type="protein sequence ID" value="RCW37983.1"/>
    <property type="molecule type" value="Genomic_DNA"/>
</dbReference>
<gene>
    <name evidence="2" type="ORF">DET51_101326</name>
    <name evidence="1" type="ORF">DET64_101327</name>
</gene>
<name>A0A368VBA9_MARNT</name>
<reference evidence="2 3" key="1">
    <citation type="submission" date="2018-07" db="EMBL/GenBank/DDBJ databases">
        <title>Freshwater and sediment microbial communities from various areas in North America, analyzing microbe dynamics in response to fracking.</title>
        <authorList>
            <person name="Lamendella R."/>
        </authorList>
    </citation>
    <scope>NUCLEOTIDE SEQUENCE [LARGE SCALE GENOMIC DNA]</scope>
    <source>
        <strain evidence="2 3">114E</strain>
        <strain evidence="1 4">114E_o</strain>
    </source>
</reference>
<comment type="caution">
    <text evidence="2">The sequence shown here is derived from an EMBL/GenBank/DDBJ whole genome shotgun (WGS) entry which is preliminary data.</text>
</comment>
<dbReference type="Proteomes" id="UP000252795">
    <property type="component" value="Unassembled WGS sequence"/>
</dbReference>
<sequence length="40" mass="4573">MTAVLADLAHRVVYVDRNPALVEKARERFFKHGVHNVDVV</sequence>
<proteinExistence type="predicted"/>
<dbReference type="RefSeq" id="WP_235853575.1">
    <property type="nucleotide sequence ID" value="NZ_QNSA01000001.1"/>
</dbReference>
<dbReference type="SUPFAM" id="SSF53335">
    <property type="entry name" value="S-adenosyl-L-methionine-dependent methyltransferases"/>
    <property type="match status" value="1"/>
</dbReference>
<evidence type="ECO:0000313" key="2">
    <source>
        <dbReference type="EMBL" id="RCW37983.1"/>
    </source>
</evidence>
<evidence type="ECO:0000313" key="1">
    <source>
        <dbReference type="EMBL" id="RBP77137.1"/>
    </source>
</evidence>
<dbReference type="AlphaFoldDB" id="A0A368VBA9"/>
<dbReference type="EMBL" id="QNSA01000001">
    <property type="protein sequence ID" value="RBP77137.1"/>
    <property type="molecule type" value="Genomic_DNA"/>
</dbReference>
<dbReference type="Gene3D" id="3.40.50.150">
    <property type="entry name" value="Vaccinia Virus protein VP39"/>
    <property type="match status" value="1"/>
</dbReference>
<evidence type="ECO:0000313" key="3">
    <source>
        <dbReference type="Proteomes" id="UP000252795"/>
    </source>
</evidence>
<protein>
    <submittedName>
        <fullName evidence="2">Uncharacterized protein</fullName>
    </submittedName>
</protein>
<dbReference type="InterPro" id="IPR029063">
    <property type="entry name" value="SAM-dependent_MTases_sf"/>
</dbReference>